<evidence type="ECO:0000313" key="4">
    <source>
        <dbReference type="Proteomes" id="UP001057025"/>
    </source>
</evidence>
<evidence type="ECO:0000259" key="2">
    <source>
        <dbReference type="Pfam" id="PF25164"/>
    </source>
</evidence>
<name>A0ABY5BQI8_9LACO</name>
<dbReference type="EMBL" id="CP097118">
    <property type="protein sequence ID" value="USS87240.1"/>
    <property type="molecule type" value="Genomic_DNA"/>
</dbReference>
<dbReference type="Pfam" id="PF25164">
    <property type="entry name" value="CoiA_N"/>
    <property type="match status" value="1"/>
</dbReference>
<dbReference type="Pfam" id="PF06054">
    <property type="entry name" value="CoiA_nuc"/>
    <property type="match status" value="1"/>
</dbReference>
<proteinExistence type="predicted"/>
<reference evidence="3" key="1">
    <citation type="submission" date="2022-05" db="EMBL/GenBank/DDBJ databases">
        <authorList>
            <person name="Oliphant S.A."/>
            <person name="Watson-Haigh N.S."/>
            <person name="Sumby K.M."/>
            <person name="Gardner J.M."/>
            <person name="Jiranek V."/>
        </authorList>
    </citation>
    <scope>NUCLEOTIDE SEQUENCE</scope>
    <source>
        <strain evidence="3">KI11_C11</strain>
    </source>
</reference>
<protein>
    <recommendedName>
        <fullName evidence="5">Competence protein</fullName>
    </recommendedName>
</protein>
<accession>A0ABY5BQI8</accession>
<feature type="domain" description="Competence protein CoiA nuclease-like" evidence="1">
    <location>
        <begin position="72"/>
        <end position="194"/>
    </location>
</feature>
<evidence type="ECO:0008006" key="5">
    <source>
        <dbReference type="Google" id="ProtNLM"/>
    </source>
</evidence>
<gene>
    <name evidence="3" type="ORF">M3M39_03725</name>
</gene>
<dbReference type="Proteomes" id="UP001057025">
    <property type="component" value="Chromosome"/>
</dbReference>
<dbReference type="InterPro" id="IPR010330">
    <property type="entry name" value="CoiA_nuc"/>
</dbReference>
<dbReference type="InterPro" id="IPR057253">
    <property type="entry name" value="CoiA-like_N"/>
</dbReference>
<sequence>MNVVFFRTFFKGDFLLIAMTTTQKRIKALRAQRKQHYFCPNCHEQVQLRRGAHKIAHFAHQPNSDCHIGEPETTEHLAGKLFLEQQWQTTSKAQLEVYLPAIKQRPDVLVDQKLVLEFQCSPLTVKRLSERVSGYQRVGLHSEWLLGQAYYQRRKTAASVLQFLAYRPSIGYYLLFLNVRESKLRLRYHLSFTDQCLDFQERLFFTWKTLSEFWRQMQLVDAPIASLLGIQSWLIQQLRWRNPATLTLQEECYRCHHLLQGCPLVCHYPRRVPPLNTALWWLTWRIQVVLELETNHLVSLPALINRLEQQLQYPLLPNLRHQVAWLVTTFMRELRKQGAGQECRDQLEWIKDGEWFVDERQKLAAIIAKEKD</sequence>
<evidence type="ECO:0000259" key="1">
    <source>
        <dbReference type="Pfam" id="PF06054"/>
    </source>
</evidence>
<feature type="domain" description="Competence protein CoiA-like N-terminal" evidence="2">
    <location>
        <begin position="22"/>
        <end position="68"/>
    </location>
</feature>
<evidence type="ECO:0000313" key="3">
    <source>
        <dbReference type="EMBL" id="USS87240.1"/>
    </source>
</evidence>
<dbReference type="RefSeq" id="WP_252796538.1">
    <property type="nucleotide sequence ID" value="NZ_CP097118.1"/>
</dbReference>
<organism evidence="3 4">
    <name type="scientific">Fructilactobacillus hinvesii</name>
    <dbReference type="NCBI Taxonomy" id="2940300"/>
    <lineage>
        <taxon>Bacteria</taxon>
        <taxon>Bacillati</taxon>
        <taxon>Bacillota</taxon>
        <taxon>Bacilli</taxon>
        <taxon>Lactobacillales</taxon>
        <taxon>Lactobacillaceae</taxon>
        <taxon>Fructilactobacillus</taxon>
    </lineage>
</organism>
<keyword evidence="4" id="KW-1185">Reference proteome</keyword>